<dbReference type="Gramene" id="CDF39956">
    <property type="protein sequence ID" value="CDF39956"/>
    <property type="gene ID" value="CHC_T00006913001"/>
</dbReference>
<accession>R7QR57</accession>
<dbReference type="AlphaFoldDB" id="R7QR57"/>
<evidence type="ECO:0000313" key="2">
    <source>
        <dbReference type="Proteomes" id="UP000012073"/>
    </source>
</evidence>
<gene>
    <name evidence="1" type="ORF">CHC_T00006913001</name>
</gene>
<dbReference type="KEGG" id="ccp:CHC_T00006913001"/>
<keyword evidence="2" id="KW-1185">Reference proteome</keyword>
<reference evidence="2" key="1">
    <citation type="journal article" date="2013" name="Proc. Natl. Acad. Sci. U.S.A.">
        <title>Genome structure and metabolic features in the red seaweed Chondrus crispus shed light on evolution of the Archaeplastida.</title>
        <authorList>
            <person name="Collen J."/>
            <person name="Porcel B."/>
            <person name="Carre W."/>
            <person name="Ball S.G."/>
            <person name="Chaparro C."/>
            <person name="Tonon T."/>
            <person name="Barbeyron T."/>
            <person name="Michel G."/>
            <person name="Noel B."/>
            <person name="Valentin K."/>
            <person name="Elias M."/>
            <person name="Artiguenave F."/>
            <person name="Arun A."/>
            <person name="Aury J.M."/>
            <person name="Barbosa-Neto J.F."/>
            <person name="Bothwell J.H."/>
            <person name="Bouget F.Y."/>
            <person name="Brillet L."/>
            <person name="Cabello-Hurtado F."/>
            <person name="Capella-Gutierrez S."/>
            <person name="Charrier B."/>
            <person name="Cladiere L."/>
            <person name="Cock J.M."/>
            <person name="Coelho S.M."/>
            <person name="Colleoni C."/>
            <person name="Czjzek M."/>
            <person name="Da Silva C."/>
            <person name="Delage L."/>
            <person name="Denoeud F."/>
            <person name="Deschamps P."/>
            <person name="Dittami S.M."/>
            <person name="Gabaldon T."/>
            <person name="Gachon C.M."/>
            <person name="Groisillier A."/>
            <person name="Herve C."/>
            <person name="Jabbari K."/>
            <person name="Katinka M."/>
            <person name="Kloareg B."/>
            <person name="Kowalczyk N."/>
            <person name="Labadie K."/>
            <person name="Leblanc C."/>
            <person name="Lopez P.J."/>
            <person name="McLachlan D.H."/>
            <person name="Meslet-Cladiere L."/>
            <person name="Moustafa A."/>
            <person name="Nehr Z."/>
            <person name="Nyvall Collen P."/>
            <person name="Panaud O."/>
            <person name="Partensky F."/>
            <person name="Poulain J."/>
            <person name="Rensing S.A."/>
            <person name="Rousvoal S."/>
            <person name="Samson G."/>
            <person name="Symeonidi A."/>
            <person name="Weissenbach J."/>
            <person name="Zambounis A."/>
            <person name="Wincker P."/>
            <person name="Boyen C."/>
        </authorList>
    </citation>
    <scope>NUCLEOTIDE SEQUENCE [LARGE SCALE GENOMIC DNA]</scope>
    <source>
        <strain evidence="2">cv. Stackhouse</strain>
    </source>
</reference>
<dbReference type="RefSeq" id="XP_005710250.1">
    <property type="nucleotide sequence ID" value="XM_005710193.1"/>
</dbReference>
<sequence length="118" mass="13815">MYDQVLYRPVTAVAYLFSQGKLPFELRGSLPVHHHLLPTRTVFLFAVLHPAHVEALRVRWKRSWASPRSASRLSQTVFAFCITAAKFRMTPTVRRWDTECVVLSRNKRRKLRTLTEVH</sequence>
<protein>
    <submittedName>
        <fullName evidence="1">Uncharacterized protein</fullName>
    </submittedName>
</protein>
<name>R7QR57_CHOCR</name>
<evidence type="ECO:0000313" key="1">
    <source>
        <dbReference type="EMBL" id="CDF39956.1"/>
    </source>
</evidence>
<dbReference type="Proteomes" id="UP000012073">
    <property type="component" value="Unassembled WGS sequence"/>
</dbReference>
<dbReference type="EMBL" id="HG002094">
    <property type="protein sequence ID" value="CDF39956.1"/>
    <property type="molecule type" value="Genomic_DNA"/>
</dbReference>
<dbReference type="GeneID" id="17317962"/>
<proteinExistence type="predicted"/>
<organism evidence="1 2">
    <name type="scientific">Chondrus crispus</name>
    <name type="common">Carrageen Irish moss</name>
    <name type="synonym">Polymorpha crispa</name>
    <dbReference type="NCBI Taxonomy" id="2769"/>
    <lineage>
        <taxon>Eukaryota</taxon>
        <taxon>Rhodophyta</taxon>
        <taxon>Florideophyceae</taxon>
        <taxon>Rhodymeniophycidae</taxon>
        <taxon>Gigartinales</taxon>
        <taxon>Gigartinaceae</taxon>
        <taxon>Chondrus</taxon>
    </lineage>
</organism>